<organism evidence="1 2">
    <name type="scientific">Zarea fungicola</name>
    <dbReference type="NCBI Taxonomy" id="93591"/>
    <lineage>
        <taxon>Eukaryota</taxon>
        <taxon>Fungi</taxon>
        <taxon>Dikarya</taxon>
        <taxon>Ascomycota</taxon>
        <taxon>Pezizomycotina</taxon>
        <taxon>Sordariomycetes</taxon>
        <taxon>Hypocreomycetidae</taxon>
        <taxon>Hypocreales</taxon>
        <taxon>Cordycipitaceae</taxon>
        <taxon>Zarea</taxon>
    </lineage>
</organism>
<comment type="caution">
    <text evidence="1">The sequence shown here is derived from an EMBL/GenBank/DDBJ whole genome shotgun (WGS) entry which is preliminary data.</text>
</comment>
<sequence>MAFEAADRAFWPPIPSLFDFTLKFEESIFTIAPSAVALIFIPCMIVYYLRKEVVVRRSQLLWFKLLLFGELQLASGALVAIKIASLGIRSSSSEFRTTASLPAASLEFLASIAVLLLLYVEHVRALRESAFLGLYLSITFLLEIAKCRSYFRRPGLDALGGLAAAAAILRFSIICLEEVPKTSLIIDENLRKITGAEASAGFWKRYLYVWLNPLIWKGYRSTISVEDIGEIGAEFASRHLFEDFHPRWVAQDKLATMCLARALLGHLWIHWLFCFVARLAFTGFSFSLPFILLRMTEVITDPGPNAKDIGDSLIGATGLVDEIGHLDVKSAQEAADKEEWEEVEETEAVEDNEVAIRVDQYLVVFLKFMASVTPGIEHDFTMGV</sequence>
<keyword evidence="2" id="KW-1185">Reference proteome</keyword>
<gene>
    <name evidence="1" type="ORF">NQ176_g9129</name>
</gene>
<evidence type="ECO:0000313" key="2">
    <source>
        <dbReference type="Proteomes" id="UP001143910"/>
    </source>
</evidence>
<accession>A0ACC1MQC7</accession>
<dbReference type="Proteomes" id="UP001143910">
    <property type="component" value="Unassembled WGS sequence"/>
</dbReference>
<proteinExistence type="predicted"/>
<evidence type="ECO:0000313" key="1">
    <source>
        <dbReference type="EMBL" id="KAJ2968541.1"/>
    </source>
</evidence>
<name>A0ACC1MQC7_9HYPO</name>
<protein>
    <submittedName>
        <fullName evidence="1">Uncharacterized protein</fullName>
    </submittedName>
</protein>
<dbReference type="EMBL" id="JANJQO010001968">
    <property type="protein sequence ID" value="KAJ2968541.1"/>
    <property type="molecule type" value="Genomic_DNA"/>
</dbReference>
<reference evidence="1" key="1">
    <citation type="submission" date="2022-08" db="EMBL/GenBank/DDBJ databases">
        <title>Genome Sequence of Lecanicillium fungicola.</title>
        <authorList>
            <person name="Buettner E."/>
        </authorList>
    </citation>
    <scope>NUCLEOTIDE SEQUENCE</scope>
    <source>
        <strain evidence="1">Babe33</strain>
    </source>
</reference>